<reference evidence="8 9" key="1">
    <citation type="submission" date="2019-03" db="EMBL/GenBank/DDBJ databases">
        <title>Genomics of glacier-inhabiting Cryobacterium strains.</title>
        <authorList>
            <person name="Liu Q."/>
            <person name="Xin Y.-H."/>
        </authorList>
    </citation>
    <scope>NUCLEOTIDE SEQUENCE [LARGE SCALE GENOMIC DNA]</scope>
    <source>
        <strain evidence="8 9">Hh4</strain>
    </source>
</reference>
<evidence type="ECO:0000313" key="8">
    <source>
        <dbReference type="EMBL" id="TFD79917.1"/>
    </source>
</evidence>
<dbReference type="Gene3D" id="2.70.150.10">
    <property type="entry name" value="Calcium-transporting ATPase, cytoplasmic transduction domain A"/>
    <property type="match status" value="1"/>
</dbReference>
<evidence type="ECO:0000256" key="3">
    <source>
        <dbReference type="ARBA" id="ARBA00022967"/>
    </source>
</evidence>
<comment type="subcellular location">
    <subcellularLocation>
        <location evidence="1">Cell membrane</location>
        <topology evidence="1">Multi-pass membrane protein</topology>
    </subcellularLocation>
</comment>
<evidence type="ECO:0000256" key="5">
    <source>
        <dbReference type="ARBA" id="ARBA00023136"/>
    </source>
</evidence>
<dbReference type="InterPro" id="IPR059000">
    <property type="entry name" value="ATPase_P-type_domA"/>
</dbReference>
<dbReference type="InterPro" id="IPR001757">
    <property type="entry name" value="P_typ_ATPase"/>
</dbReference>
<keyword evidence="4 6" id="KW-1133">Transmembrane helix</keyword>
<evidence type="ECO:0000256" key="1">
    <source>
        <dbReference type="ARBA" id="ARBA00004651"/>
    </source>
</evidence>
<keyword evidence="9" id="KW-1185">Reference proteome</keyword>
<dbReference type="Gene3D" id="3.40.50.1000">
    <property type="entry name" value="HAD superfamily/HAD-like"/>
    <property type="match status" value="1"/>
</dbReference>
<dbReference type="PROSITE" id="PS00154">
    <property type="entry name" value="ATPASE_E1_E2"/>
    <property type="match status" value="1"/>
</dbReference>
<dbReference type="GO" id="GO:0016887">
    <property type="term" value="F:ATP hydrolysis activity"/>
    <property type="evidence" value="ECO:0007669"/>
    <property type="project" value="InterPro"/>
</dbReference>
<organism evidence="8 9">
    <name type="scientific">Cryobacterium fucosi</name>
    <dbReference type="NCBI Taxonomy" id="1259157"/>
    <lineage>
        <taxon>Bacteria</taxon>
        <taxon>Bacillati</taxon>
        <taxon>Actinomycetota</taxon>
        <taxon>Actinomycetes</taxon>
        <taxon>Micrococcales</taxon>
        <taxon>Microbacteriaceae</taxon>
        <taxon>Cryobacterium</taxon>
    </lineage>
</organism>
<dbReference type="SFLD" id="SFLDF00027">
    <property type="entry name" value="p-type_atpase"/>
    <property type="match status" value="1"/>
</dbReference>
<feature type="transmembrane region" description="Helical" evidence="6">
    <location>
        <begin position="708"/>
        <end position="726"/>
    </location>
</feature>
<dbReference type="InterPro" id="IPR036412">
    <property type="entry name" value="HAD-like_sf"/>
</dbReference>
<proteinExistence type="predicted"/>
<dbReference type="InterPro" id="IPR023214">
    <property type="entry name" value="HAD_sf"/>
</dbReference>
<keyword evidence="3" id="KW-1278">Translocase</keyword>
<dbReference type="PRINTS" id="PR00120">
    <property type="entry name" value="HATPASE"/>
</dbReference>
<feature type="transmembrane region" description="Helical" evidence="6">
    <location>
        <begin position="214"/>
        <end position="238"/>
    </location>
</feature>
<dbReference type="Pfam" id="PF00702">
    <property type="entry name" value="Hydrolase"/>
    <property type="match status" value="1"/>
</dbReference>
<keyword evidence="8" id="KW-0378">Hydrolase</keyword>
<dbReference type="Proteomes" id="UP000298313">
    <property type="component" value="Unassembled WGS sequence"/>
</dbReference>
<dbReference type="SFLD" id="SFLDG00002">
    <property type="entry name" value="C1.7:_P-type_atpase_like"/>
    <property type="match status" value="1"/>
</dbReference>
<dbReference type="InterPro" id="IPR023298">
    <property type="entry name" value="ATPase_P-typ_TM_dom_sf"/>
</dbReference>
<dbReference type="AlphaFoldDB" id="A0A4R9BDK0"/>
<accession>A0A4R9BDK0</accession>
<feature type="transmembrane region" description="Helical" evidence="6">
    <location>
        <begin position="43"/>
        <end position="61"/>
    </location>
</feature>
<dbReference type="EMBL" id="SOHH01000049">
    <property type="protein sequence ID" value="TFD79917.1"/>
    <property type="molecule type" value="Genomic_DNA"/>
</dbReference>
<evidence type="ECO:0000256" key="2">
    <source>
        <dbReference type="ARBA" id="ARBA00022692"/>
    </source>
</evidence>
<feature type="transmembrane region" description="Helical" evidence="6">
    <location>
        <begin position="619"/>
        <end position="638"/>
    </location>
</feature>
<sequence>MVAGEELPGLTGTEVAQRLADGRGNDAPQPTSRTVADILRENVFTLFNAILTVCFAAVLLLGDLRDGLFYGVVVANALIGIVQEVRAKVVLDKLALLSAPEVAVKRDGLRHIVPLAGVVLDDILVLRPGDQVPADARVLAGDDLVVDEAMLTGESEPQVKVAGDPLLSGSHVVGGSGYAVVTAVGAASYANRLTAEIKRHSLVRSELRAATNRILVVLSWILGPVILITLLGRVSTYGGIAALADFSDGDWRAALRDAVASVVGMIPEGLVLLISLAFGVAAIQLARHKVLIEELAAVEVLARVDVLCLDKTGTLTSGELVFDRLVLDPQVAFDPTLEAGASRALGAFGADDAANLTARVLGGHFSVGGATVRSRLPFGSARKYSGVALEHAGEPSAWLLGAPERLLAGHPDRLAAANDIAAAGQRTLALVRLAGDLATDAAADPTDQDLTPAALVVFRESVRPHAAETLRYFAGQGVRVIVMSGDNPVTVAALARELGLAGETVNAAGLADDAALAAALGSASLFGRVSPEQKRKAVAILQAEGRTVAMTGDGVNDAMAIKDADLGIAMGAATPATKAASRLVLLDNRFDRLPEVLALGRRVIANVERVANLFLSKTVYGILIALAMAALALPFPFLPRQLTLVSALAIGIPSFVLALAPNRRIYTPGVLRRIIRYAVPTGMIAAATVLAAFLPLFHRIPLNEARSVTTVALFVVSLAILAALARPLTGPRLALVLSMAAAMVLACTVPSGRVFFAIAVSPNLALAYGIAVGLLGAAGIELMYRFARRRGLIFDRE</sequence>
<keyword evidence="5 6" id="KW-0472">Membrane</keyword>
<dbReference type="SFLD" id="SFLDS00003">
    <property type="entry name" value="Haloacid_Dehalogenase"/>
    <property type="match status" value="1"/>
</dbReference>
<dbReference type="RefSeq" id="WP_134522784.1">
    <property type="nucleotide sequence ID" value="NZ_SOHH01000049.1"/>
</dbReference>
<comment type="caution">
    <text evidence="8">The sequence shown here is derived from an EMBL/GenBank/DDBJ whole genome shotgun (WGS) entry which is preliminary data.</text>
</comment>
<dbReference type="InterPro" id="IPR044492">
    <property type="entry name" value="P_typ_ATPase_HD_dom"/>
</dbReference>
<dbReference type="InterPro" id="IPR008250">
    <property type="entry name" value="ATPase_P-typ_transduc_dom_A_sf"/>
</dbReference>
<feature type="transmembrane region" description="Helical" evidence="6">
    <location>
        <begin position="67"/>
        <end position="85"/>
    </location>
</feature>
<dbReference type="InterPro" id="IPR023299">
    <property type="entry name" value="ATPase_P-typ_cyto_dom_N"/>
</dbReference>
<feature type="domain" description="P-type ATPase A" evidence="7">
    <location>
        <begin position="97"/>
        <end position="197"/>
    </location>
</feature>
<dbReference type="GO" id="GO:0005886">
    <property type="term" value="C:plasma membrane"/>
    <property type="evidence" value="ECO:0007669"/>
    <property type="project" value="UniProtKB-SubCell"/>
</dbReference>
<dbReference type="PRINTS" id="PR00119">
    <property type="entry name" value="CATATPASE"/>
</dbReference>
<evidence type="ECO:0000256" key="4">
    <source>
        <dbReference type="ARBA" id="ARBA00022989"/>
    </source>
</evidence>
<dbReference type="SUPFAM" id="SSF81665">
    <property type="entry name" value="Calcium ATPase, transmembrane domain M"/>
    <property type="match status" value="1"/>
</dbReference>
<dbReference type="NCBIfam" id="TIGR01494">
    <property type="entry name" value="ATPase_P-type"/>
    <property type="match status" value="2"/>
</dbReference>
<evidence type="ECO:0000256" key="6">
    <source>
        <dbReference type="SAM" id="Phobius"/>
    </source>
</evidence>
<dbReference type="InterPro" id="IPR018303">
    <property type="entry name" value="ATPase_P-typ_P_site"/>
</dbReference>
<evidence type="ECO:0000259" key="7">
    <source>
        <dbReference type="Pfam" id="PF00122"/>
    </source>
</evidence>
<dbReference type="GO" id="GO:0005524">
    <property type="term" value="F:ATP binding"/>
    <property type="evidence" value="ECO:0007669"/>
    <property type="project" value="InterPro"/>
</dbReference>
<dbReference type="Gene3D" id="1.20.1110.10">
    <property type="entry name" value="Calcium-transporting ATPase, transmembrane domain"/>
    <property type="match status" value="1"/>
</dbReference>
<protein>
    <submittedName>
        <fullName evidence="8">HAD family hydrolase</fullName>
    </submittedName>
</protein>
<feature type="transmembrane region" description="Helical" evidence="6">
    <location>
        <begin position="258"/>
        <end position="283"/>
    </location>
</feature>
<keyword evidence="2 6" id="KW-0812">Transmembrane</keyword>
<dbReference type="OrthoDB" id="9814270at2"/>
<name>A0A4R9BDK0_9MICO</name>
<dbReference type="Pfam" id="PF00122">
    <property type="entry name" value="E1-E2_ATPase"/>
    <property type="match status" value="1"/>
</dbReference>
<gene>
    <name evidence="8" type="ORF">E3T48_05285</name>
</gene>
<feature type="transmembrane region" description="Helical" evidence="6">
    <location>
        <begin position="765"/>
        <end position="784"/>
    </location>
</feature>
<dbReference type="PANTHER" id="PTHR42861">
    <property type="entry name" value="CALCIUM-TRANSPORTING ATPASE"/>
    <property type="match status" value="1"/>
</dbReference>
<dbReference type="SUPFAM" id="SSF56784">
    <property type="entry name" value="HAD-like"/>
    <property type="match status" value="1"/>
</dbReference>
<feature type="transmembrane region" description="Helical" evidence="6">
    <location>
        <begin position="674"/>
        <end position="696"/>
    </location>
</feature>
<evidence type="ECO:0000313" key="9">
    <source>
        <dbReference type="Proteomes" id="UP000298313"/>
    </source>
</evidence>
<feature type="transmembrane region" description="Helical" evidence="6">
    <location>
        <begin position="733"/>
        <end position="759"/>
    </location>
</feature>
<dbReference type="SUPFAM" id="SSF81653">
    <property type="entry name" value="Calcium ATPase, transduction domain A"/>
    <property type="match status" value="1"/>
</dbReference>
<feature type="transmembrane region" description="Helical" evidence="6">
    <location>
        <begin position="644"/>
        <end position="662"/>
    </location>
</feature>
<dbReference type="Gene3D" id="3.40.1110.10">
    <property type="entry name" value="Calcium-transporting ATPase, cytoplasmic domain N"/>
    <property type="match status" value="1"/>
</dbReference>